<evidence type="ECO:0000313" key="12">
    <source>
        <dbReference type="Proteomes" id="UP000267945"/>
    </source>
</evidence>
<reference evidence="6" key="8">
    <citation type="submission" date="2020-07" db="EMBL/GenBank/DDBJ databases">
        <title>Draft genome sequence of Lactobacillus helveticus strain JCM 1062.</title>
        <authorList>
            <person name="Endo A."/>
            <person name="Maeno S."/>
            <person name="Kido Y."/>
        </authorList>
    </citation>
    <scope>NUCLEOTIDE SEQUENCE</scope>
    <source>
        <strain evidence="6">JCM 1062</strain>
    </source>
</reference>
<evidence type="ECO:0000313" key="10">
    <source>
        <dbReference type="Proteomes" id="UP000234562"/>
    </source>
</evidence>
<dbReference type="Proteomes" id="UP000267794">
    <property type="component" value="Chromosome"/>
</dbReference>
<dbReference type="Proteomes" id="UP000601587">
    <property type="component" value="Unassembled WGS sequence"/>
</dbReference>
<dbReference type="EMBL" id="CP019581">
    <property type="protein sequence ID" value="AZK91495.1"/>
    <property type="molecule type" value="Genomic_DNA"/>
</dbReference>
<name>A0A0D5ML90_LACHE</name>
<reference evidence="8" key="6">
    <citation type="submission" date="2019-09" db="EMBL/GenBank/DDBJ databases">
        <title>Comparative genomic analysis of Lactobacillus helveticus.</title>
        <authorList>
            <person name="Zhang H."/>
            <person name="Chen Y."/>
            <person name="Zhong Z."/>
        </authorList>
    </citation>
    <scope>NUCLEOTIDE SEQUENCE</scope>
    <source>
        <strain evidence="8">IMAU30003</strain>
        <strain evidence="7">IMAU50013</strain>
    </source>
</reference>
<evidence type="ECO:0000313" key="11">
    <source>
        <dbReference type="Proteomes" id="UP000267794"/>
    </source>
</evidence>
<dbReference type="EMBL" id="CP012381">
    <property type="protein sequence ID" value="ALI53266.1"/>
    <property type="molecule type" value="Genomic_DNA"/>
</dbReference>
<evidence type="ECO:0000313" key="2">
    <source>
        <dbReference type="EMBL" id="AUI75023.1"/>
    </source>
</evidence>
<sequence>MKKETINIQLDKDIVNTAKAILKENNLAIDDAVKMLYSQFVLTGQLPFKIGKGKN</sequence>
<dbReference type="Proteomes" id="UP000630086">
    <property type="component" value="Unassembled WGS sequence"/>
</dbReference>
<protein>
    <submittedName>
        <fullName evidence="1 3">Toxin-antitoxin system</fullName>
    </submittedName>
</protein>
<reference evidence="10" key="2">
    <citation type="submission" date="2016-05" db="EMBL/GenBank/DDBJ databases">
        <title>Genome sequence of Lactobacillus helveticus FAM8105.</title>
        <authorList>
            <person name="Ahrens C."/>
            <person name="Schmid M."/>
        </authorList>
    </citation>
    <scope>NUCLEOTIDE SEQUENCE [LARGE SCALE GENOMIC DNA]</scope>
    <source>
        <strain evidence="10">FAM8105</strain>
    </source>
</reference>
<evidence type="ECO:0000313" key="6">
    <source>
        <dbReference type="EMBL" id="GFP13867.1"/>
    </source>
</evidence>
<proteinExistence type="predicted"/>
<dbReference type="Gene3D" id="1.10.1220.10">
    <property type="entry name" value="Met repressor-like"/>
    <property type="match status" value="1"/>
</dbReference>
<evidence type="ECO:0000313" key="5">
    <source>
        <dbReference type="EMBL" id="GFO98669.1"/>
    </source>
</evidence>
<evidence type="ECO:0000313" key="13">
    <source>
        <dbReference type="Proteomes" id="UP000651333"/>
    </source>
</evidence>
<dbReference type="Proteomes" id="UP000618094">
    <property type="component" value="Unassembled WGS sequence"/>
</dbReference>
<dbReference type="GeneID" id="99757399"/>
<dbReference type="Proteomes" id="UP000267945">
    <property type="component" value="Chromosome"/>
</dbReference>
<dbReference type="EMBL" id="CP017982">
    <property type="protein sequence ID" value="AYE62391.1"/>
    <property type="molecule type" value="Genomic_DNA"/>
</dbReference>
<dbReference type="EMBL" id="BLYO01000098">
    <property type="protein sequence ID" value="GFO98669.1"/>
    <property type="molecule type" value="Genomic_DNA"/>
</dbReference>
<dbReference type="GO" id="GO:0006355">
    <property type="term" value="P:regulation of DNA-templated transcription"/>
    <property type="evidence" value="ECO:0007669"/>
    <property type="project" value="InterPro"/>
</dbReference>
<dbReference type="EMBL" id="BLYV01000386">
    <property type="protein sequence ID" value="GFP13867.1"/>
    <property type="molecule type" value="Genomic_DNA"/>
</dbReference>
<dbReference type="EMBL" id="WCGB01000017">
    <property type="protein sequence ID" value="NRN91505.1"/>
    <property type="molecule type" value="Genomic_DNA"/>
</dbReference>
<accession>A0A0D5ML90</accession>
<dbReference type="InterPro" id="IPR013321">
    <property type="entry name" value="Arc_rbn_hlx_hlx"/>
</dbReference>
<evidence type="ECO:0000313" key="1">
    <source>
        <dbReference type="EMBL" id="ALI53266.1"/>
    </source>
</evidence>
<reference evidence="3 11" key="3">
    <citation type="submission" date="2016-10" db="EMBL/GenBank/DDBJ databases">
        <title>Complete genomic sequencing of Lactobacillus helveticus LH99 and comparative genome analysis.</title>
        <authorList>
            <person name="Li N."/>
            <person name="You C."/>
            <person name="Liu Z."/>
        </authorList>
    </citation>
    <scope>NUCLEOTIDE SEQUENCE [LARGE SCALE GENOMIC DNA]</scope>
    <source>
        <strain evidence="3 11">LH99</strain>
    </source>
</reference>
<evidence type="ECO:0000313" key="3">
    <source>
        <dbReference type="EMBL" id="AYE62391.1"/>
    </source>
</evidence>
<dbReference type="KEGG" id="lhd:HUO_10315"/>
<organism evidence="8 13">
    <name type="scientific">Lactobacillus helveticus</name>
    <name type="common">Lactobacillus suntoryeus</name>
    <dbReference type="NCBI Taxonomy" id="1587"/>
    <lineage>
        <taxon>Bacteria</taxon>
        <taxon>Bacillati</taxon>
        <taxon>Bacillota</taxon>
        <taxon>Bacilli</taxon>
        <taxon>Lactobacillales</taxon>
        <taxon>Lactobacillaceae</taxon>
        <taxon>Lactobacillus</taxon>
    </lineage>
</organism>
<dbReference type="AlphaFoldDB" id="A0A0D5ML90"/>
<evidence type="ECO:0000313" key="9">
    <source>
        <dbReference type="Proteomes" id="UP000063930"/>
    </source>
</evidence>
<dbReference type="RefSeq" id="WP_003630190.1">
    <property type="nucleotide sequence ID" value="NZ_BLYO01000098.1"/>
</dbReference>
<gene>
    <name evidence="1" type="ORF">ALV80_09760</name>
    <name evidence="3" type="ORF">BC335_2027</name>
    <name evidence="8" type="ORF">IMAU30003_01556</name>
    <name evidence="7" type="ORF">IMAU50013_01042</name>
    <name evidence="4" type="ORF">LH5_01253</name>
    <name evidence="2" type="ORF">Lh8105_09960</name>
    <name evidence="5" type="ORF">LHEH8_04250</name>
    <name evidence="6" type="ORF">LHEJCM1062_17390</name>
</gene>
<dbReference type="EMBL" id="WCHB01000054">
    <property type="protein sequence ID" value="NRO35306.1"/>
    <property type="molecule type" value="Genomic_DNA"/>
</dbReference>
<dbReference type="OrthoDB" id="2327621at2"/>
<dbReference type="Proteomes" id="UP000234562">
    <property type="component" value="Chromosome"/>
</dbReference>
<dbReference type="Proteomes" id="UP000651333">
    <property type="component" value="Unassembled WGS sequence"/>
</dbReference>
<reference evidence="2" key="5">
    <citation type="journal article" date="2018" name="Front. Microbiol.">
        <title>Comparative Genomics of Completely Sequenced Lactobacillus helveticus Genomes Provides Insights into Strain-Specific Genes and Resolves Metagenomics Data Down to the Strain Level.</title>
        <authorList>
            <person name="Schmid M."/>
            <person name="Muri J."/>
            <person name="Melidis D."/>
            <person name="Varadarajan A.R."/>
            <person name="Somerville V."/>
            <person name="Wicki A."/>
            <person name="Moser A."/>
            <person name="Bourqui M."/>
            <person name="Wenzel C."/>
            <person name="Eugster-Meier E."/>
            <person name="Frey J.E."/>
            <person name="Irmler S."/>
            <person name="Ahrens C.H."/>
        </authorList>
    </citation>
    <scope>NUCLEOTIDE SEQUENCE</scope>
    <source>
        <strain evidence="2">FAM8105</strain>
    </source>
</reference>
<dbReference type="Proteomes" id="UP000063930">
    <property type="component" value="Chromosome"/>
</dbReference>
<dbReference type="EMBL" id="CP015496">
    <property type="protein sequence ID" value="AUI75023.1"/>
    <property type="molecule type" value="Genomic_DNA"/>
</dbReference>
<evidence type="ECO:0000313" key="8">
    <source>
        <dbReference type="EMBL" id="NRO35306.1"/>
    </source>
</evidence>
<reference evidence="5" key="7">
    <citation type="submission" date="2020-07" db="EMBL/GenBank/DDBJ databases">
        <title>Draft genome sequence of Lactobacillus helveticus strain H-8.</title>
        <authorList>
            <person name="Endo A."/>
            <person name="Maeno S."/>
            <person name="Kido Y."/>
        </authorList>
    </citation>
    <scope>NUCLEOTIDE SEQUENCE</scope>
    <source>
        <strain evidence="5">H-8</strain>
    </source>
</reference>
<reference evidence="4 12" key="4">
    <citation type="submission" date="2017-02" db="EMBL/GenBank/DDBJ databases">
        <title>Complete genome sequence of Lactobacillus helveticus.</title>
        <authorList>
            <person name="Kim J.F."/>
            <person name="Chung Y."/>
            <person name="Kwak M."/>
        </authorList>
    </citation>
    <scope>NUCLEOTIDE SEQUENCE [LARGE SCALE GENOMIC DNA]</scope>
    <source>
        <strain evidence="4 12">LH5</strain>
    </source>
</reference>
<reference evidence="1 9" key="1">
    <citation type="submission" date="2015-08" db="EMBL/GenBank/DDBJ databases">
        <title>Complete genome sequence of Lactobacillus helveticus CAUH18, a probiotic strain originated from koumiss.</title>
        <authorList>
            <person name="Yang Y."/>
            <person name="Hao Y."/>
        </authorList>
    </citation>
    <scope>NUCLEOTIDE SEQUENCE [LARGE SCALE GENOMIC DNA]</scope>
    <source>
        <strain evidence="1 9">CAUH18</strain>
    </source>
</reference>
<evidence type="ECO:0000313" key="4">
    <source>
        <dbReference type="EMBL" id="AZK91495.1"/>
    </source>
</evidence>
<evidence type="ECO:0000313" key="7">
    <source>
        <dbReference type="EMBL" id="NRN91505.1"/>
    </source>
</evidence>